<organism evidence="2 3">
    <name type="scientific">Goekera deserti</name>
    <dbReference type="NCBI Taxonomy" id="2497753"/>
    <lineage>
        <taxon>Bacteria</taxon>
        <taxon>Bacillati</taxon>
        <taxon>Actinomycetota</taxon>
        <taxon>Actinomycetes</taxon>
        <taxon>Geodermatophilales</taxon>
        <taxon>Geodermatophilaceae</taxon>
        <taxon>Goekera</taxon>
    </lineage>
</organism>
<comment type="caution">
    <text evidence="2">The sequence shown here is derived from an EMBL/GenBank/DDBJ whole genome shotgun (WGS) entry which is preliminary data.</text>
</comment>
<dbReference type="EMBL" id="JAAGWK010000030">
    <property type="protein sequence ID" value="NEL56148.1"/>
    <property type="molecule type" value="Genomic_DNA"/>
</dbReference>
<dbReference type="RefSeq" id="WP_152727259.1">
    <property type="nucleotide sequence ID" value="NZ_JAABOZ010000014.1"/>
</dbReference>
<protein>
    <submittedName>
        <fullName evidence="2">Uncharacterized protein</fullName>
    </submittedName>
</protein>
<keyword evidence="3" id="KW-1185">Reference proteome</keyword>
<evidence type="ECO:0000313" key="3">
    <source>
        <dbReference type="Proteomes" id="UP000470470"/>
    </source>
</evidence>
<evidence type="ECO:0000256" key="1">
    <source>
        <dbReference type="SAM" id="MobiDB-lite"/>
    </source>
</evidence>
<gene>
    <name evidence="2" type="ORF">G1H19_19420</name>
</gene>
<name>A0A7K3WI29_9ACTN</name>
<dbReference type="AlphaFoldDB" id="A0A7K3WI29"/>
<accession>A0A7K3WI29</accession>
<evidence type="ECO:0000313" key="2">
    <source>
        <dbReference type="EMBL" id="NEL56148.1"/>
    </source>
</evidence>
<dbReference type="Proteomes" id="UP000470470">
    <property type="component" value="Unassembled WGS sequence"/>
</dbReference>
<proteinExistence type="predicted"/>
<reference evidence="2 3" key="1">
    <citation type="submission" date="2020-02" db="EMBL/GenBank/DDBJ databases">
        <title>The whole genome sequence of CPCC 205119.</title>
        <authorList>
            <person name="Jiang Z."/>
        </authorList>
    </citation>
    <scope>NUCLEOTIDE SEQUENCE [LARGE SCALE GENOMIC DNA]</scope>
    <source>
        <strain evidence="2 3">CPCC 205119</strain>
    </source>
</reference>
<sequence length="69" mass="6888">MSEHEQIDDPGADPAGLDPPRNIFSGGGGGGADQDTGQGRPRGNGNVGPGDAPEDPTDPPTIGDGHRDD</sequence>
<feature type="region of interest" description="Disordered" evidence="1">
    <location>
        <begin position="1"/>
        <end position="69"/>
    </location>
</feature>